<accession>A0ACD0NPM4</accession>
<dbReference type="EMBL" id="KZ820346">
    <property type="protein sequence ID" value="PWN47756.1"/>
    <property type="molecule type" value="Genomic_DNA"/>
</dbReference>
<evidence type="ECO:0000313" key="2">
    <source>
        <dbReference type="Proteomes" id="UP000245626"/>
    </source>
</evidence>
<gene>
    <name evidence="1" type="ORF">IE53DRAFT_412820</name>
</gene>
<dbReference type="Proteomes" id="UP000245626">
    <property type="component" value="Unassembled WGS sequence"/>
</dbReference>
<organism evidence="1 2">
    <name type="scientific">Violaceomyces palustris</name>
    <dbReference type="NCBI Taxonomy" id="1673888"/>
    <lineage>
        <taxon>Eukaryota</taxon>
        <taxon>Fungi</taxon>
        <taxon>Dikarya</taxon>
        <taxon>Basidiomycota</taxon>
        <taxon>Ustilaginomycotina</taxon>
        <taxon>Ustilaginomycetes</taxon>
        <taxon>Violaceomycetales</taxon>
        <taxon>Violaceomycetaceae</taxon>
        <taxon>Violaceomyces</taxon>
    </lineage>
</organism>
<name>A0ACD0NPM4_9BASI</name>
<protein>
    <submittedName>
        <fullName evidence="1">Uncharacterized protein</fullName>
    </submittedName>
</protein>
<reference evidence="1 2" key="1">
    <citation type="journal article" date="2018" name="Mol. Biol. Evol.">
        <title>Broad Genomic Sampling Reveals a Smut Pathogenic Ancestry of the Fungal Clade Ustilaginomycotina.</title>
        <authorList>
            <person name="Kijpornyongpan T."/>
            <person name="Mondo S.J."/>
            <person name="Barry K."/>
            <person name="Sandor L."/>
            <person name="Lee J."/>
            <person name="Lipzen A."/>
            <person name="Pangilinan J."/>
            <person name="LaButti K."/>
            <person name="Hainaut M."/>
            <person name="Henrissat B."/>
            <person name="Grigoriev I.V."/>
            <person name="Spatafora J.W."/>
            <person name="Aime M.C."/>
        </authorList>
    </citation>
    <scope>NUCLEOTIDE SEQUENCE [LARGE SCALE GENOMIC DNA]</scope>
    <source>
        <strain evidence="1 2">SA 807</strain>
    </source>
</reference>
<evidence type="ECO:0000313" key="1">
    <source>
        <dbReference type="EMBL" id="PWN47756.1"/>
    </source>
</evidence>
<keyword evidence="2" id="KW-1185">Reference proteome</keyword>
<proteinExistence type="predicted"/>
<sequence>MEAASIARKQKLQLLRKRRDDEQAGLVPKDGGGGQDEEVSLLVKRSFRNYDPTTGQAKRFKGPRDLEDTVEKVMEGVQERILAEDDSKRKEELDLTNIAPKRPNWDLKRDMEKRLQKLKRRDKEAILLLIRQRINSQQKASNGAEVSIEEKDSIREDTARLVASANVDLEVDQLSEEEEEEEEEEED</sequence>